<dbReference type="AlphaFoldDB" id="Q9PBK9"/>
<protein>
    <submittedName>
        <fullName evidence="2">Polyketide synthase (PKS)</fullName>
    </submittedName>
</protein>
<proteinExistence type="predicted"/>
<dbReference type="EMBL" id="AE003849">
    <property type="protein sequence ID" value="AAF84934.1"/>
    <property type="molecule type" value="Genomic_DNA"/>
</dbReference>
<gene>
    <name evidence="2" type="ordered locus">XF_2135</name>
</gene>
<evidence type="ECO:0000313" key="2">
    <source>
        <dbReference type="EMBL" id="AAF84934.1"/>
    </source>
</evidence>
<evidence type="ECO:0000259" key="1">
    <source>
        <dbReference type="Pfam" id="PF01323"/>
    </source>
</evidence>
<dbReference type="PANTHER" id="PTHR13887:SF41">
    <property type="entry name" value="THIOREDOXIN SUPERFAMILY PROTEIN"/>
    <property type="match status" value="1"/>
</dbReference>
<name>Q9PBK9_XYLFA</name>
<dbReference type="CDD" id="cd03024">
    <property type="entry name" value="DsbA_FrnE"/>
    <property type="match status" value="1"/>
</dbReference>
<dbReference type="STRING" id="160492.XF_2135"/>
<dbReference type="InterPro" id="IPR036249">
    <property type="entry name" value="Thioredoxin-like_sf"/>
</dbReference>
<sequence>MHILYRPSPRSGDGLPLIGLCLLTLLIFSRSVAMSSPAIVEIEIWSDVICPWCWIGKRRLERALRNSSLFAHIRVRHRAFRLMPELIPLPVIDVLQQRYGGSAEQIVAMQQRIENIAAEEGLMYRLVGTQGGDTLQAHRLLYLAHRQGLQEVLLERFYSAYFSEGTPIFDTDILAPLALDVGLERTAVAALFAGQDFIAEIEDDQRRLQRYDANGVPFFLMDGRIAVNGAQPIEAFSDALAQLNADSASEPVLSLH</sequence>
<dbReference type="Proteomes" id="UP000000812">
    <property type="component" value="Chromosome"/>
</dbReference>
<dbReference type="PANTHER" id="PTHR13887">
    <property type="entry name" value="GLUTATHIONE S-TRANSFERASE KAPPA"/>
    <property type="match status" value="1"/>
</dbReference>
<evidence type="ECO:0000313" key="3">
    <source>
        <dbReference type="Proteomes" id="UP000000812"/>
    </source>
</evidence>
<organism evidence="2 3">
    <name type="scientific">Xylella fastidiosa (strain 9a5c)</name>
    <dbReference type="NCBI Taxonomy" id="160492"/>
    <lineage>
        <taxon>Bacteria</taxon>
        <taxon>Pseudomonadati</taxon>
        <taxon>Pseudomonadota</taxon>
        <taxon>Gammaproteobacteria</taxon>
        <taxon>Lysobacterales</taxon>
        <taxon>Lysobacteraceae</taxon>
        <taxon>Xylella</taxon>
    </lineage>
</organism>
<dbReference type="PIR" id="A82595">
    <property type="entry name" value="A82595"/>
</dbReference>
<dbReference type="Gene3D" id="3.40.30.10">
    <property type="entry name" value="Glutaredoxin"/>
    <property type="match status" value="1"/>
</dbReference>
<dbReference type="SUPFAM" id="SSF52833">
    <property type="entry name" value="Thioredoxin-like"/>
    <property type="match status" value="1"/>
</dbReference>
<dbReference type="KEGG" id="xfa:XF_2135"/>
<feature type="domain" description="DSBA-like thioredoxin" evidence="1">
    <location>
        <begin position="42"/>
        <end position="241"/>
    </location>
</feature>
<accession>Q9PBK9</accession>
<dbReference type="HOGENOM" id="CLU_069253_0_2_6"/>
<dbReference type="Pfam" id="PF01323">
    <property type="entry name" value="DSBA"/>
    <property type="match status" value="1"/>
</dbReference>
<dbReference type="eggNOG" id="COG2761">
    <property type="taxonomic scope" value="Bacteria"/>
</dbReference>
<reference evidence="2 3" key="1">
    <citation type="journal article" date="2000" name="Nature">
        <title>The genome sequence of the plant pathogen Xylella fastidiosa.</title>
        <authorList>
            <person name="Simpson A.J."/>
            <person name="Reinach F.C."/>
            <person name="Arruda P."/>
            <person name="Abreu F.A."/>
            <person name="Acencio M."/>
            <person name="Alvarenga R."/>
            <person name="Alves L.M."/>
            <person name="Araya J.E."/>
            <person name="Baia G.S."/>
            <person name="Baptista C.S."/>
            <person name="Barros M.H."/>
            <person name="Bonaccorsi E.D."/>
            <person name="Bordin S."/>
            <person name="Bove J.M."/>
            <person name="Briones M.R."/>
            <person name="Bueno M.R."/>
            <person name="Camargo A.A."/>
            <person name="Camargo L.E."/>
            <person name="Carraro D.M."/>
            <person name="Carrer H."/>
            <person name="Colauto N.B."/>
            <person name="Colombo C."/>
            <person name="Costa F.F."/>
            <person name="Costa M.C."/>
            <person name="Costa-Neto C.M."/>
            <person name="Coutinho L.L."/>
            <person name="Cristofani M."/>
            <person name="Dias-Neto E."/>
            <person name="Docena C."/>
            <person name="El-Dorry H."/>
            <person name="Facincani A.P."/>
            <person name="Ferreira A.J."/>
            <person name="Ferreira V.C."/>
            <person name="Ferro J.A."/>
            <person name="Fraga J.S."/>
            <person name="Franca S.C."/>
            <person name="Franco M.C."/>
            <person name="Frohme M."/>
            <person name="Furlan L.R."/>
            <person name="Garnier M."/>
            <person name="Goldman G.H."/>
            <person name="Goldman M.H."/>
            <person name="Gomes S.L."/>
            <person name="Gruber A."/>
            <person name="Ho P.L."/>
            <person name="Hoheisel J.D."/>
            <person name="Junqueira M.L."/>
            <person name="Kemper E.L."/>
            <person name="Kitajima J.P."/>
            <person name="Krieger J.E."/>
            <person name="Kuramae E.E."/>
            <person name="Laigret F."/>
            <person name="Lambais M.R."/>
            <person name="Leite L.C."/>
            <person name="Lemos E.G."/>
            <person name="Lemos M.V."/>
            <person name="Lopes S.A."/>
            <person name="Lopes C.R."/>
            <person name="Machado J.A."/>
            <person name="Machado M.A."/>
            <person name="Madeira A.M."/>
            <person name="Madeira H.M."/>
            <person name="Marino C.L."/>
            <person name="Marques M.V."/>
            <person name="Martins E.A."/>
            <person name="Martins E.M."/>
            <person name="Matsukuma A.Y."/>
            <person name="Menck C.F."/>
            <person name="Miracca E.C."/>
            <person name="Miyaki C.Y."/>
            <person name="Monteriro-Vitorello C.B."/>
            <person name="Moon D.H."/>
            <person name="Nagai M.A."/>
            <person name="Nascimento A.L."/>
            <person name="Netto L.E."/>
            <person name="Nhani A.Jr."/>
            <person name="Nobrega F.G."/>
            <person name="Nunes L.R."/>
            <person name="Oliveira M.A."/>
            <person name="de Oliveira M.C."/>
            <person name="de Oliveira R.C."/>
            <person name="Palmieri D.A."/>
            <person name="Paris A."/>
            <person name="Peixoto B.R."/>
            <person name="Pereira G.A."/>
            <person name="Pereira H.A.Jr."/>
            <person name="Pesquero J.B."/>
            <person name="Quaggio R.B."/>
            <person name="Roberto P.G."/>
            <person name="Rodrigues V."/>
            <person name="de M Rosa A.J."/>
            <person name="de Rosa V.E.Jr."/>
            <person name="de Sa R.G."/>
            <person name="Santelli R.V."/>
            <person name="Sawasaki H.E."/>
            <person name="da Silva A.C."/>
            <person name="da Silva A.M."/>
            <person name="da Silva F.R."/>
            <person name="da Silva W.A.Jr."/>
            <person name="da Silveira J.F."/>
            <person name="Silvestri M.L."/>
            <person name="Siqueira W.J."/>
            <person name="de Souza A.A."/>
            <person name="de Souza A.P."/>
            <person name="Terenzi M.F."/>
            <person name="Truffi D."/>
            <person name="Tsai S.M."/>
            <person name="Tsuhako M.H."/>
            <person name="Vallada H."/>
            <person name="Van Sluys M.A."/>
            <person name="Verjovski-Almeida S."/>
            <person name="Vettore A.L."/>
            <person name="Zago M.A."/>
            <person name="Zatz M."/>
            <person name="Meidanis J."/>
            <person name="Setubal J.C."/>
        </authorList>
    </citation>
    <scope>NUCLEOTIDE SEQUENCE [LARGE SCALE GENOMIC DNA]</scope>
    <source>
        <strain evidence="2 3">9a5c</strain>
    </source>
</reference>
<dbReference type="GO" id="GO:0016491">
    <property type="term" value="F:oxidoreductase activity"/>
    <property type="evidence" value="ECO:0007669"/>
    <property type="project" value="InterPro"/>
</dbReference>
<dbReference type="InterPro" id="IPR001853">
    <property type="entry name" value="DSBA-like_thioredoxin_dom"/>
</dbReference>